<name>A0A1H9N745_9ACTN</name>
<organism evidence="4 5">
    <name type="scientific">Streptomyces qinglanensis</name>
    <dbReference type="NCBI Taxonomy" id="943816"/>
    <lineage>
        <taxon>Bacteria</taxon>
        <taxon>Bacillati</taxon>
        <taxon>Actinomycetota</taxon>
        <taxon>Actinomycetes</taxon>
        <taxon>Kitasatosporales</taxon>
        <taxon>Streptomycetaceae</taxon>
        <taxon>Streptomyces</taxon>
    </lineage>
</organism>
<reference evidence="5" key="1">
    <citation type="submission" date="2016-10" db="EMBL/GenBank/DDBJ databases">
        <authorList>
            <person name="Varghese N."/>
            <person name="Submissions S."/>
        </authorList>
    </citation>
    <scope>NUCLEOTIDE SEQUENCE [LARGE SCALE GENOMIC DNA]</scope>
    <source>
        <strain evidence="5">CGMCC 4.6825</strain>
    </source>
</reference>
<dbReference type="PANTHER" id="PTHR47151">
    <property type="entry name" value="LEU/ILE/VAL-BINDING ABC TRANSPORTER SUBUNIT"/>
    <property type="match status" value="1"/>
</dbReference>
<dbReference type="Gene3D" id="3.40.50.2300">
    <property type="match status" value="2"/>
</dbReference>
<dbReference type="EMBL" id="FOGO01000001">
    <property type="protein sequence ID" value="SER31734.1"/>
    <property type="molecule type" value="Genomic_DNA"/>
</dbReference>
<dbReference type="Pfam" id="PF13458">
    <property type="entry name" value="Peripla_BP_6"/>
    <property type="match status" value="1"/>
</dbReference>
<dbReference type="PANTHER" id="PTHR47151:SF2">
    <property type="entry name" value="AMINO ACID BINDING PROTEIN"/>
    <property type="match status" value="1"/>
</dbReference>
<keyword evidence="5" id="KW-1185">Reference proteome</keyword>
<dbReference type="InterPro" id="IPR028081">
    <property type="entry name" value="Leu-bd"/>
</dbReference>
<gene>
    <name evidence="4" type="ORF">SAMN05421870_101156</name>
</gene>
<keyword evidence="2" id="KW-0732">Signal</keyword>
<dbReference type="Proteomes" id="UP000182841">
    <property type="component" value="Unassembled WGS sequence"/>
</dbReference>
<evidence type="ECO:0000256" key="2">
    <source>
        <dbReference type="ARBA" id="ARBA00022729"/>
    </source>
</evidence>
<dbReference type="PROSITE" id="PS51257">
    <property type="entry name" value="PROKAR_LIPOPROTEIN"/>
    <property type="match status" value="1"/>
</dbReference>
<proteinExistence type="inferred from homology"/>
<sequence>MGGRASGKGLIVRHRSLLILTATATVGALTLSACGSRDDKSGGSDSGSSTTVVIGVDAPLTGDLSALGQGIKNSSDLAVKTANKNNEVKGVTFKLEALDDQAQAGTGQQNATKLVGNDKVVGVVGPLNSHVGQSMQKVFGNAGLVQVSPANTAPELSQGPNWQKGDKKRLFDTYFRTSTTDAVQGPYAAQYLFDKRKLKKAYIIDDKKTYGAGLAGTFTDEFKKLGGKVVGTDHINPDDRDFSAVATKVAKSKADFVYYGGEYPAGAPLSAQITKAGSDALVVGGDALYSEEYIKLGKKNVDGDLATSVGAPLETLDTAKTFMKNYQAAGYKLPYEAYGGYAYDSTWAIIQAVKAVAEKNDGKLPGSMDDTRKQITEAMQDVQFKGVTGDVAFDEYGDTTNKQLSVYEVKGGKHEPVRTGTFGEG</sequence>
<comment type="similarity">
    <text evidence="1">Belongs to the leucine-binding protein family.</text>
</comment>
<evidence type="ECO:0000256" key="1">
    <source>
        <dbReference type="ARBA" id="ARBA00010062"/>
    </source>
</evidence>
<dbReference type="STRING" id="943816.AN217_11240"/>
<feature type="domain" description="Leucine-binding protein" evidence="3">
    <location>
        <begin position="51"/>
        <end position="413"/>
    </location>
</feature>
<dbReference type="InterPro" id="IPR028082">
    <property type="entry name" value="Peripla_BP_I"/>
</dbReference>
<dbReference type="SUPFAM" id="SSF53822">
    <property type="entry name" value="Periplasmic binding protein-like I"/>
    <property type="match status" value="1"/>
</dbReference>
<accession>A0A1H9N745</accession>
<dbReference type="CDD" id="cd06342">
    <property type="entry name" value="PBP1_ABC_LIVBP-like"/>
    <property type="match status" value="1"/>
</dbReference>
<dbReference type="AlphaFoldDB" id="A0A1H9N745"/>
<evidence type="ECO:0000313" key="4">
    <source>
        <dbReference type="EMBL" id="SER31734.1"/>
    </source>
</evidence>
<protein>
    <submittedName>
        <fullName evidence="4">Branched-chain amino acid transport system substrate-binding protein</fullName>
    </submittedName>
</protein>
<evidence type="ECO:0000313" key="5">
    <source>
        <dbReference type="Proteomes" id="UP000182841"/>
    </source>
</evidence>
<evidence type="ECO:0000259" key="3">
    <source>
        <dbReference type="Pfam" id="PF13458"/>
    </source>
</evidence>